<organism evidence="2 3">
    <name type="scientific">Seminavis robusta</name>
    <dbReference type="NCBI Taxonomy" id="568900"/>
    <lineage>
        <taxon>Eukaryota</taxon>
        <taxon>Sar</taxon>
        <taxon>Stramenopiles</taxon>
        <taxon>Ochrophyta</taxon>
        <taxon>Bacillariophyta</taxon>
        <taxon>Bacillariophyceae</taxon>
        <taxon>Bacillariophycidae</taxon>
        <taxon>Naviculales</taxon>
        <taxon>Naviculaceae</taxon>
        <taxon>Seminavis</taxon>
    </lineage>
</organism>
<feature type="region of interest" description="Disordered" evidence="1">
    <location>
        <begin position="273"/>
        <end position="337"/>
    </location>
</feature>
<accession>A0A9N8EYW1</accession>
<sequence>MNRSSPSIPTNSSITTAPRCTVTVNGQQYDVSNLLSRASDHNPLMMDRSPSFLPTSLLRNGQQQRRNTWPMKKEDRFQFLQRQPFIYPHPHSCAELLRASDIDNKDIDKIIPVPTTSPIRSTQSQPCHSYPSTYDFNEQLRRSPEPLCKSSEPLCKSSSSMYHKSSPQPVVQPVVSSFPQAAEVLSCPLVEVSPGVRVPYFGAAFTTRAIANQDHISTTCLVCDAYLSCMFGVEYVACPNCHAVSPVDERITMLYPQPPMGLGIGLQRPKSADCRSQRIQNHGPTTTSTSTSSTVTTTTDITEPEIPMPSPSPRDGSYWESSSSLKYDNNDDQQKTTEKQRMAYGSYHHHQESPQQTALCYYQ</sequence>
<evidence type="ECO:0000313" key="3">
    <source>
        <dbReference type="Proteomes" id="UP001153069"/>
    </source>
</evidence>
<dbReference type="EMBL" id="CAICTM010002012">
    <property type="protein sequence ID" value="CAB9527534.1"/>
    <property type="molecule type" value="Genomic_DNA"/>
</dbReference>
<proteinExistence type="predicted"/>
<reference evidence="2" key="1">
    <citation type="submission" date="2020-06" db="EMBL/GenBank/DDBJ databases">
        <authorList>
            <consortium name="Plant Systems Biology data submission"/>
        </authorList>
    </citation>
    <scope>NUCLEOTIDE SEQUENCE</scope>
    <source>
        <strain evidence="2">D6</strain>
    </source>
</reference>
<feature type="compositionally biased region" description="Polar residues" evidence="1">
    <location>
        <begin position="353"/>
        <end position="363"/>
    </location>
</feature>
<evidence type="ECO:0000256" key="1">
    <source>
        <dbReference type="SAM" id="MobiDB-lite"/>
    </source>
</evidence>
<gene>
    <name evidence="2" type="ORF">SEMRO_2014_G311000.1</name>
</gene>
<dbReference type="AlphaFoldDB" id="A0A9N8EYW1"/>
<feature type="compositionally biased region" description="Basic and acidic residues" evidence="1">
    <location>
        <begin position="328"/>
        <end position="337"/>
    </location>
</feature>
<feature type="region of interest" description="Disordered" evidence="1">
    <location>
        <begin position="344"/>
        <end position="363"/>
    </location>
</feature>
<keyword evidence="3" id="KW-1185">Reference proteome</keyword>
<feature type="compositionally biased region" description="Low complexity" evidence="1">
    <location>
        <begin position="285"/>
        <end position="299"/>
    </location>
</feature>
<dbReference type="Proteomes" id="UP001153069">
    <property type="component" value="Unassembled WGS sequence"/>
</dbReference>
<evidence type="ECO:0000313" key="2">
    <source>
        <dbReference type="EMBL" id="CAB9527534.1"/>
    </source>
</evidence>
<protein>
    <submittedName>
        <fullName evidence="2">Uncharacterized protein</fullName>
    </submittedName>
</protein>
<comment type="caution">
    <text evidence="2">The sequence shown here is derived from an EMBL/GenBank/DDBJ whole genome shotgun (WGS) entry which is preliminary data.</text>
</comment>
<name>A0A9N8EYW1_9STRA</name>